<reference evidence="1" key="1">
    <citation type="submission" date="2023-04" db="EMBL/GenBank/DDBJ databases">
        <title>A chromosome-level genome assembly of the parasitoid wasp Eretmocerus hayati.</title>
        <authorList>
            <person name="Zhong Y."/>
            <person name="Liu S."/>
            <person name="Liu Y."/>
        </authorList>
    </citation>
    <scope>NUCLEOTIDE SEQUENCE</scope>
    <source>
        <strain evidence="1">ZJU_SS_LIU_2023</strain>
    </source>
</reference>
<proteinExistence type="predicted"/>
<protein>
    <submittedName>
        <fullName evidence="1">Uncharacterized protein</fullName>
    </submittedName>
</protein>
<evidence type="ECO:0000313" key="1">
    <source>
        <dbReference type="EMBL" id="KAJ8664758.1"/>
    </source>
</evidence>
<comment type="caution">
    <text evidence="1">The sequence shown here is derived from an EMBL/GenBank/DDBJ whole genome shotgun (WGS) entry which is preliminary data.</text>
</comment>
<name>A0ACC2N1X5_9HYME</name>
<dbReference type="EMBL" id="CM056744">
    <property type="protein sequence ID" value="KAJ8664758.1"/>
    <property type="molecule type" value="Genomic_DNA"/>
</dbReference>
<sequence length="343" mass="38363">MKKLLIKNSVTQARANVILKPADYLCKVRDCFVKFGKFEATTYHPKNGKNRIEEEQVLFGQQLKVANPDIPSASLEKAKSQILGALALMSRASAFPPLTFAVANVVSVMVAEAIALVVLTLFKETNNIDDQVKKSEYLKGKALNYVVSLISAGNLNADVCLKVFLRMVRCYRESYYLLEHSTDDVRLLKNIKSTEIAQTVSRLRERAKYDTWCQERRIKVPRSLAQQMFEADLGATVVGQIAEFEIEEEPRGIENDVNGYFEPWMVVHSPYNLPLSSPLDNPGHEGIDIPVLLPVSSTTTTQATTPTKASTSKKPQMVSSRPKMMPAIRQPTRSGFFLILDHV</sequence>
<organism evidence="1 2">
    <name type="scientific">Eretmocerus hayati</name>
    <dbReference type="NCBI Taxonomy" id="131215"/>
    <lineage>
        <taxon>Eukaryota</taxon>
        <taxon>Metazoa</taxon>
        <taxon>Ecdysozoa</taxon>
        <taxon>Arthropoda</taxon>
        <taxon>Hexapoda</taxon>
        <taxon>Insecta</taxon>
        <taxon>Pterygota</taxon>
        <taxon>Neoptera</taxon>
        <taxon>Endopterygota</taxon>
        <taxon>Hymenoptera</taxon>
        <taxon>Apocrita</taxon>
        <taxon>Proctotrupomorpha</taxon>
        <taxon>Chalcidoidea</taxon>
        <taxon>Aphelinidae</taxon>
        <taxon>Aphelininae</taxon>
        <taxon>Eretmocerus</taxon>
    </lineage>
</organism>
<gene>
    <name evidence="1" type="ORF">QAD02_006420</name>
</gene>
<keyword evidence="2" id="KW-1185">Reference proteome</keyword>
<evidence type="ECO:0000313" key="2">
    <source>
        <dbReference type="Proteomes" id="UP001239111"/>
    </source>
</evidence>
<dbReference type="Proteomes" id="UP001239111">
    <property type="component" value="Chromosome 4"/>
</dbReference>
<accession>A0ACC2N1X5</accession>